<dbReference type="EMBL" id="CP053586">
    <property type="protein sequence ID" value="WNZ24720.1"/>
    <property type="molecule type" value="Genomic_DNA"/>
</dbReference>
<proteinExistence type="predicted"/>
<protein>
    <submittedName>
        <fullName evidence="1">Uncharacterized protein</fullName>
    </submittedName>
</protein>
<dbReference type="RefSeq" id="WP_316430656.1">
    <property type="nucleotide sequence ID" value="NZ_CP053586.1"/>
</dbReference>
<dbReference type="AlphaFoldDB" id="A0AA97AGU7"/>
<accession>A0AA97AGU7</accession>
<sequence length="104" mass="11511">MIATSLAPTPATISIDSEATQVVLKAAAAELQARFMQECGESYRVEDLQAALNRWLELSVEALLDDVLFHTVEGDRAYAFNRRAFEMQMRKLQSTSSKCAIKAA</sequence>
<name>A0AA97AGU7_9CYAN</name>
<reference evidence="1" key="1">
    <citation type="submission" date="2020-05" db="EMBL/GenBank/DDBJ databases">
        <authorList>
            <person name="Zhu T."/>
            <person name="Keshari N."/>
            <person name="Lu X."/>
        </authorList>
    </citation>
    <scope>NUCLEOTIDE SEQUENCE</scope>
    <source>
        <strain evidence="1">NK1-12</strain>
    </source>
</reference>
<gene>
    <name evidence="1" type="ORF">HJG54_18975</name>
</gene>
<evidence type="ECO:0000313" key="1">
    <source>
        <dbReference type="EMBL" id="WNZ24720.1"/>
    </source>
</evidence>
<organism evidence="1">
    <name type="scientific">Leptolyngbya sp. NK1-12</name>
    <dbReference type="NCBI Taxonomy" id="2547451"/>
    <lineage>
        <taxon>Bacteria</taxon>
        <taxon>Bacillati</taxon>
        <taxon>Cyanobacteriota</taxon>
        <taxon>Cyanophyceae</taxon>
        <taxon>Leptolyngbyales</taxon>
        <taxon>Leptolyngbyaceae</taxon>
        <taxon>Leptolyngbya group</taxon>
        <taxon>Leptolyngbya</taxon>
    </lineage>
</organism>